<feature type="transmembrane region" description="Helical" evidence="1">
    <location>
        <begin position="142"/>
        <end position="164"/>
    </location>
</feature>
<feature type="transmembrane region" description="Helical" evidence="1">
    <location>
        <begin position="363"/>
        <end position="386"/>
    </location>
</feature>
<dbReference type="PANTHER" id="PTHR34219:SF9">
    <property type="entry name" value="IRON-REGULATED INNER MEMBRANE PROTEIN"/>
    <property type="match status" value="1"/>
</dbReference>
<evidence type="ECO:0000256" key="1">
    <source>
        <dbReference type="SAM" id="Phobius"/>
    </source>
</evidence>
<accession>A0A1C3H2R5</accession>
<dbReference type="Pfam" id="PF03929">
    <property type="entry name" value="PepSY_TM"/>
    <property type="match status" value="1"/>
</dbReference>
<dbReference type="InterPro" id="IPR005625">
    <property type="entry name" value="PepSY-ass_TM"/>
</dbReference>
<feature type="transmembrane region" description="Helical" evidence="1">
    <location>
        <begin position="189"/>
        <end position="212"/>
    </location>
</feature>
<gene>
    <name evidence="2" type="ORF">CHUV0807_0541</name>
</gene>
<keyword evidence="1" id="KW-0472">Membrane</keyword>
<dbReference type="EMBL" id="FKLO01000023">
    <property type="protein sequence ID" value="SAM59200.1"/>
    <property type="molecule type" value="Genomic_DNA"/>
</dbReference>
<dbReference type="RefSeq" id="WP_079539522.1">
    <property type="nucleotide sequence ID" value="NZ_FKLO01000023.1"/>
</dbReference>
<feature type="transmembrane region" description="Helical" evidence="1">
    <location>
        <begin position="455"/>
        <end position="474"/>
    </location>
</feature>
<dbReference type="Proteomes" id="UP000190837">
    <property type="component" value="Unassembled WGS sequence"/>
</dbReference>
<keyword evidence="1" id="KW-0812">Transmembrane</keyword>
<feature type="transmembrane region" description="Helical" evidence="1">
    <location>
        <begin position="329"/>
        <end position="351"/>
    </location>
</feature>
<feature type="transmembrane region" description="Helical" evidence="1">
    <location>
        <begin position="423"/>
        <end position="449"/>
    </location>
</feature>
<name>A0A1C3H2R5_9GAMM</name>
<protein>
    <submittedName>
        <fullName evidence="2">Putative iron-regulated membrane protein</fullName>
    </submittedName>
</protein>
<proteinExistence type="predicted"/>
<keyword evidence="1" id="KW-1133">Transmembrane helix</keyword>
<evidence type="ECO:0000313" key="2">
    <source>
        <dbReference type="EMBL" id="SAM59200.1"/>
    </source>
</evidence>
<organism evidence="2 3">
    <name type="scientific">Cardiobacterium hominis</name>
    <dbReference type="NCBI Taxonomy" id="2718"/>
    <lineage>
        <taxon>Bacteria</taxon>
        <taxon>Pseudomonadati</taxon>
        <taxon>Pseudomonadota</taxon>
        <taxon>Gammaproteobacteria</taxon>
        <taxon>Cardiobacteriales</taxon>
        <taxon>Cardiobacteriaceae</taxon>
        <taxon>Cardiobacterium</taxon>
    </lineage>
</organism>
<feature type="transmembrane region" description="Helical" evidence="1">
    <location>
        <begin position="12"/>
        <end position="39"/>
    </location>
</feature>
<evidence type="ECO:0000313" key="3">
    <source>
        <dbReference type="Proteomes" id="UP000190837"/>
    </source>
</evidence>
<feature type="transmembrane region" description="Helical" evidence="1">
    <location>
        <begin position="398"/>
        <end position="416"/>
    </location>
</feature>
<reference evidence="3" key="1">
    <citation type="submission" date="2016-04" db="EMBL/GenBank/DDBJ databases">
        <authorList>
            <person name="Tagini F."/>
        </authorList>
    </citation>
    <scope>NUCLEOTIDE SEQUENCE [LARGE SCALE GENOMIC DNA]</scope>
    <source>
        <strain evidence="3">CHUV0807</strain>
    </source>
</reference>
<sequence>MKVASHLLKTHLPLHTWCGVVSALFLIVCFLAGALTLFLDDLNRWAAPPPPSVMPAPDARQQAQLLDYMAAHPEITTTFTLHLRTTADAPAPLSWERDGEQFWATRDANGQWRRFSAPLPALGEVLDDLHRTAGIPGAVGGYTMGVVAVLYALALISGTVLLLPRLKRQLFALRPEGGRRRAWLDLHNLLGLTALPFHLVIAITTAVFVFYAPLEQAMRALSPVADTDVAEAAGQGELLPPATLLARAQAFAPALQAERMVFDALDDRAEALVVVLGGTATGGRRLYVALNPYGGALRYRNSGGSFYHAASDAFAALHFGNYGGYPLRWLYFVLALAGAVLFYTGNLLWLGKRARGERRDVRLLAALTVGTSCGAICGMATMLLTARFQPLLPLAAETLAHASYYLPFLAANAYALRRGAGATAALLCVSIALLCAIPATTGLAAVGWLPFVPRLLLPVDATALLLALTLYPFARKAR</sequence>
<dbReference type="AlphaFoldDB" id="A0A1C3H2R5"/>
<dbReference type="PANTHER" id="PTHR34219">
    <property type="entry name" value="IRON-REGULATED INNER MEMBRANE PROTEIN-RELATED"/>
    <property type="match status" value="1"/>
</dbReference>